<dbReference type="InterPro" id="IPR005828">
    <property type="entry name" value="MFS_sugar_transport-like"/>
</dbReference>
<keyword evidence="6 9" id="KW-0472">Membrane</keyword>
<dbReference type="InterPro" id="IPR036259">
    <property type="entry name" value="MFS_trans_sf"/>
</dbReference>
<dbReference type="AlphaFoldDB" id="A0A427YRY7"/>
<feature type="transmembrane region" description="Helical" evidence="9">
    <location>
        <begin position="461"/>
        <end position="487"/>
    </location>
</feature>
<dbReference type="Proteomes" id="UP000279259">
    <property type="component" value="Unassembled WGS sequence"/>
</dbReference>
<protein>
    <recommendedName>
        <fullName evidence="10">Major facilitator superfamily (MFS) profile domain-containing protein</fullName>
    </recommendedName>
</protein>
<feature type="transmembrane region" description="Helical" evidence="9">
    <location>
        <begin position="432"/>
        <end position="449"/>
    </location>
</feature>
<reference evidence="11 12" key="1">
    <citation type="submission" date="2018-11" db="EMBL/GenBank/DDBJ databases">
        <title>Genome sequence of Saitozyma podzolica DSM 27192.</title>
        <authorList>
            <person name="Aliyu H."/>
            <person name="Gorte O."/>
            <person name="Ochsenreither K."/>
        </authorList>
    </citation>
    <scope>NUCLEOTIDE SEQUENCE [LARGE SCALE GENOMIC DNA]</scope>
    <source>
        <strain evidence="11 12">DSM 27192</strain>
    </source>
</reference>
<dbReference type="InterPro" id="IPR005829">
    <property type="entry name" value="Sugar_transporter_CS"/>
</dbReference>
<evidence type="ECO:0000256" key="7">
    <source>
        <dbReference type="ARBA" id="ARBA00049119"/>
    </source>
</evidence>
<dbReference type="InterPro" id="IPR050360">
    <property type="entry name" value="MFS_Sugar_Transporters"/>
</dbReference>
<evidence type="ECO:0000256" key="6">
    <source>
        <dbReference type="ARBA" id="ARBA00023136"/>
    </source>
</evidence>
<evidence type="ECO:0000256" key="8">
    <source>
        <dbReference type="RuleBase" id="RU003346"/>
    </source>
</evidence>
<dbReference type="PROSITE" id="PS50850">
    <property type="entry name" value="MFS"/>
    <property type="match status" value="1"/>
</dbReference>
<keyword evidence="4 9" id="KW-0812">Transmembrane</keyword>
<keyword evidence="3 8" id="KW-0813">Transport</keyword>
<dbReference type="NCBIfam" id="TIGR00879">
    <property type="entry name" value="SP"/>
    <property type="match status" value="1"/>
</dbReference>
<keyword evidence="12" id="KW-1185">Reference proteome</keyword>
<comment type="catalytic activity">
    <reaction evidence="7">
        <text>myo-inositol(out) + H(+)(out) = myo-inositol(in) + H(+)(in)</text>
        <dbReference type="Rhea" id="RHEA:60364"/>
        <dbReference type="ChEBI" id="CHEBI:15378"/>
        <dbReference type="ChEBI" id="CHEBI:17268"/>
    </reaction>
</comment>
<dbReference type="PRINTS" id="PR00171">
    <property type="entry name" value="SUGRTRNSPORT"/>
</dbReference>
<feature type="domain" description="Major facilitator superfamily (MFS) profile" evidence="10">
    <location>
        <begin position="23"/>
        <end position="491"/>
    </location>
</feature>
<evidence type="ECO:0000256" key="1">
    <source>
        <dbReference type="ARBA" id="ARBA00004141"/>
    </source>
</evidence>
<comment type="subcellular location">
    <subcellularLocation>
        <location evidence="1">Membrane</location>
        <topology evidence="1">Multi-pass membrane protein</topology>
    </subcellularLocation>
</comment>
<evidence type="ECO:0000256" key="3">
    <source>
        <dbReference type="ARBA" id="ARBA00022448"/>
    </source>
</evidence>
<sequence length="530" mass="58143">MGWKVVEDRPTPPEVYNWRLYSSAILIAWGAITFGYDGAFLGTTIARASFKRESNPHLLVYFGLDKLSSTAYANVSSNITSCFQAAAFFGAAASWASLESFGRRITLQISSVLFLVGCILQTVPPMNLAYIYAGRSICGFAVGGITGTVPSYISELSIPSIRGRLTGLFEIAYQLGTVIGFWINYGIDQHISKTSKQSWVIPMGVQLIPGGVLLIGTFFLKESPLFYLKHDKEAQAVNSLTYLRKLPADHPYIIEEIGLYRDRIAHERSVVRGKSGLLGYLRGAARECILPGIRNRVALAFIMFALQNFSGANAINYYSPTLFASIGITNTSLYTGIYGLVKAIGSIIFYVYFIDMWGRRQPWMFSSIACAACLLYVGIYVKVGHPATATVISESTARGGTAATTLIMFYSVFWSFGANGLPWIVTAEIYPIGIRGLCGAYAAMCQWLWQFVITKSTPSMFIAMGWGVWIFFAGCLVLSAVWAFFFLPETKGLRLDEMDELFGFAGHADPATAGMAVHDKAPKVNQVEAV</sequence>
<feature type="transmembrane region" description="Helical" evidence="9">
    <location>
        <begin position="363"/>
        <end position="381"/>
    </location>
</feature>
<evidence type="ECO:0000313" key="11">
    <source>
        <dbReference type="EMBL" id="RSH93819.1"/>
    </source>
</evidence>
<comment type="similarity">
    <text evidence="2 8">Belongs to the major facilitator superfamily. Sugar transporter (TC 2.A.1.1) family.</text>
</comment>
<dbReference type="Gene3D" id="1.20.1250.20">
    <property type="entry name" value="MFS general substrate transporter like domains"/>
    <property type="match status" value="1"/>
</dbReference>
<dbReference type="OrthoDB" id="508119at2759"/>
<dbReference type="PANTHER" id="PTHR48022:SF60">
    <property type="entry name" value="MAJOR FACILITATOR SUPERFAMILY (MFS) PROFILE DOMAIN-CONTAINING PROTEIN"/>
    <property type="match status" value="1"/>
</dbReference>
<feature type="transmembrane region" description="Helical" evidence="9">
    <location>
        <begin position="20"/>
        <end position="42"/>
    </location>
</feature>
<dbReference type="PANTHER" id="PTHR48022">
    <property type="entry name" value="PLASTIDIC GLUCOSE TRANSPORTER 4"/>
    <property type="match status" value="1"/>
</dbReference>
<evidence type="ECO:0000256" key="4">
    <source>
        <dbReference type="ARBA" id="ARBA00022692"/>
    </source>
</evidence>
<feature type="transmembrane region" description="Helical" evidence="9">
    <location>
        <begin position="401"/>
        <end position="425"/>
    </location>
</feature>
<feature type="transmembrane region" description="Helical" evidence="9">
    <location>
        <begin position="199"/>
        <end position="220"/>
    </location>
</feature>
<dbReference type="InterPro" id="IPR003663">
    <property type="entry name" value="Sugar/inositol_transpt"/>
</dbReference>
<dbReference type="InterPro" id="IPR020846">
    <property type="entry name" value="MFS_dom"/>
</dbReference>
<feature type="transmembrane region" description="Helical" evidence="9">
    <location>
        <begin position="331"/>
        <end position="351"/>
    </location>
</feature>
<gene>
    <name evidence="11" type="ORF">EHS25_006467</name>
</gene>
<dbReference type="PROSITE" id="PS00217">
    <property type="entry name" value="SUGAR_TRANSPORT_2"/>
    <property type="match status" value="1"/>
</dbReference>
<dbReference type="GO" id="GO:0005351">
    <property type="term" value="F:carbohydrate:proton symporter activity"/>
    <property type="evidence" value="ECO:0007669"/>
    <property type="project" value="TreeGrafter"/>
</dbReference>
<name>A0A427YRY7_9TREE</name>
<dbReference type="Pfam" id="PF00083">
    <property type="entry name" value="Sugar_tr"/>
    <property type="match status" value="1"/>
</dbReference>
<dbReference type="GO" id="GO:0016020">
    <property type="term" value="C:membrane"/>
    <property type="evidence" value="ECO:0007669"/>
    <property type="project" value="UniProtKB-SubCell"/>
</dbReference>
<feature type="transmembrane region" description="Helical" evidence="9">
    <location>
        <begin position="165"/>
        <end position="187"/>
    </location>
</feature>
<organism evidence="11 12">
    <name type="scientific">Saitozyma podzolica</name>
    <dbReference type="NCBI Taxonomy" id="1890683"/>
    <lineage>
        <taxon>Eukaryota</taxon>
        <taxon>Fungi</taxon>
        <taxon>Dikarya</taxon>
        <taxon>Basidiomycota</taxon>
        <taxon>Agaricomycotina</taxon>
        <taxon>Tremellomycetes</taxon>
        <taxon>Tremellales</taxon>
        <taxon>Trimorphomycetaceae</taxon>
        <taxon>Saitozyma</taxon>
    </lineage>
</organism>
<keyword evidence="5 9" id="KW-1133">Transmembrane helix</keyword>
<dbReference type="SUPFAM" id="SSF103473">
    <property type="entry name" value="MFS general substrate transporter"/>
    <property type="match status" value="1"/>
</dbReference>
<dbReference type="EMBL" id="RSCD01000003">
    <property type="protein sequence ID" value="RSH93819.1"/>
    <property type="molecule type" value="Genomic_DNA"/>
</dbReference>
<evidence type="ECO:0000256" key="5">
    <source>
        <dbReference type="ARBA" id="ARBA00022989"/>
    </source>
</evidence>
<proteinExistence type="inferred from homology"/>
<evidence type="ECO:0000256" key="2">
    <source>
        <dbReference type="ARBA" id="ARBA00010992"/>
    </source>
</evidence>
<evidence type="ECO:0000256" key="9">
    <source>
        <dbReference type="SAM" id="Phobius"/>
    </source>
</evidence>
<evidence type="ECO:0000259" key="10">
    <source>
        <dbReference type="PROSITE" id="PS50850"/>
    </source>
</evidence>
<comment type="caution">
    <text evidence="11">The sequence shown here is derived from an EMBL/GenBank/DDBJ whole genome shotgun (WGS) entry which is preliminary data.</text>
</comment>
<evidence type="ECO:0000313" key="12">
    <source>
        <dbReference type="Proteomes" id="UP000279259"/>
    </source>
</evidence>
<accession>A0A427YRY7</accession>
<feature type="transmembrane region" description="Helical" evidence="9">
    <location>
        <begin position="129"/>
        <end position="153"/>
    </location>
</feature>